<sequence>MRIIRDILSKFCLWSGHRVSVAKTQICFSKNITADLRDYIAQEFGFTVVSDLGKYLGVPLLHSRVTKATYAYLLDMVQKRLLGWAAKALSLVGRVTLAKAVLQAIPVYTMQSTWLPKGLCNDIERLIRRFVWGGSHSTSAVPLLNWEIMKQPMDRGGLGFRDMGKQNSAFLMKLGFQLICDEGSLWVKILKAKYRWIGVMPLHLRRMRCSRVWKGLSSIWNEVRRGICWNVRDGLLTDFWQDTWLDGEGPLAAACLQPLDMRPTSVAGMVTATGEWDWPVLAHLLPERVLLKIAAVPPPNVSLGDDNPAWRWEMSRRFSTKSAYQALLPNQGEADRSIWKLIWVLNVPKRVQTFLWLMAHERLLTNMERVRRHIATSPICSLCGVAEEDIDHVLRKCTRVEEVWMNLVNVQDRNMFRVAPFREWMLGNLTSNAVGMHRNKP</sequence>
<evidence type="ECO:0000313" key="2">
    <source>
        <dbReference type="EMBL" id="GMJ06884.1"/>
    </source>
</evidence>
<feature type="domain" description="Reverse transcriptase zinc-binding" evidence="1">
    <location>
        <begin position="318"/>
        <end position="404"/>
    </location>
</feature>
<evidence type="ECO:0000259" key="1">
    <source>
        <dbReference type="Pfam" id="PF13966"/>
    </source>
</evidence>
<name>A0A9W7J7U7_HIBTR</name>
<accession>A0A9W7J7U7</accession>
<dbReference type="AlphaFoldDB" id="A0A9W7J7U7"/>
<organism evidence="2 3">
    <name type="scientific">Hibiscus trionum</name>
    <name type="common">Flower of an hour</name>
    <dbReference type="NCBI Taxonomy" id="183268"/>
    <lineage>
        <taxon>Eukaryota</taxon>
        <taxon>Viridiplantae</taxon>
        <taxon>Streptophyta</taxon>
        <taxon>Embryophyta</taxon>
        <taxon>Tracheophyta</taxon>
        <taxon>Spermatophyta</taxon>
        <taxon>Magnoliopsida</taxon>
        <taxon>eudicotyledons</taxon>
        <taxon>Gunneridae</taxon>
        <taxon>Pentapetalae</taxon>
        <taxon>rosids</taxon>
        <taxon>malvids</taxon>
        <taxon>Malvales</taxon>
        <taxon>Malvaceae</taxon>
        <taxon>Malvoideae</taxon>
        <taxon>Hibiscus</taxon>
    </lineage>
</organism>
<reference evidence="2" key="1">
    <citation type="submission" date="2023-05" db="EMBL/GenBank/DDBJ databases">
        <title>Genome and transcriptome analyses reveal genes involved in the formation of fine ridges on petal epidermal cells in Hibiscus trionum.</title>
        <authorList>
            <person name="Koshimizu S."/>
            <person name="Masuda S."/>
            <person name="Ishii T."/>
            <person name="Shirasu K."/>
            <person name="Hoshino A."/>
            <person name="Arita M."/>
        </authorList>
    </citation>
    <scope>NUCLEOTIDE SEQUENCE</scope>
    <source>
        <strain evidence="2">Hamamatsu line</strain>
    </source>
</reference>
<dbReference type="EMBL" id="BSYR01000046">
    <property type="protein sequence ID" value="GMJ06884.1"/>
    <property type="molecule type" value="Genomic_DNA"/>
</dbReference>
<proteinExistence type="predicted"/>
<dbReference type="Pfam" id="PF13966">
    <property type="entry name" value="zf-RVT"/>
    <property type="match status" value="1"/>
</dbReference>
<keyword evidence="3" id="KW-1185">Reference proteome</keyword>
<dbReference type="PANTHER" id="PTHR33116">
    <property type="entry name" value="REVERSE TRANSCRIPTASE ZINC-BINDING DOMAIN-CONTAINING PROTEIN-RELATED-RELATED"/>
    <property type="match status" value="1"/>
</dbReference>
<evidence type="ECO:0000313" key="3">
    <source>
        <dbReference type="Proteomes" id="UP001165190"/>
    </source>
</evidence>
<dbReference type="PANTHER" id="PTHR33116:SF86">
    <property type="entry name" value="REVERSE TRANSCRIPTASE DOMAIN-CONTAINING PROTEIN"/>
    <property type="match status" value="1"/>
</dbReference>
<protein>
    <recommendedName>
        <fullName evidence="1">Reverse transcriptase zinc-binding domain-containing protein</fullName>
    </recommendedName>
</protein>
<dbReference type="InterPro" id="IPR026960">
    <property type="entry name" value="RVT-Znf"/>
</dbReference>
<comment type="caution">
    <text evidence="2">The sequence shown here is derived from an EMBL/GenBank/DDBJ whole genome shotgun (WGS) entry which is preliminary data.</text>
</comment>
<gene>
    <name evidence="2" type="ORF">HRI_004357600</name>
</gene>
<dbReference type="Proteomes" id="UP001165190">
    <property type="component" value="Unassembled WGS sequence"/>
</dbReference>
<dbReference type="OrthoDB" id="1740441at2759"/>